<dbReference type="OrthoDB" id="9813502at2"/>
<name>A0A4R3JAJ1_9PROT</name>
<dbReference type="InterPro" id="IPR006528">
    <property type="entry name" value="Phage_head_morphogenesis_dom"/>
</dbReference>
<evidence type="ECO:0000313" key="3">
    <source>
        <dbReference type="EMBL" id="TCS62577.1"/>
    </source>
</evidence>
<dbReference type="Proteomes" id="UP000295304">
    <property type="component" value="Unassembled WGS sequence"/>
</dbReference>
<keyword evidence="4" id="KW-1185">Reference proteome</keyword>
<protein>
    <submittedName>
        <fullName evidence="3">SPP1 gp7 family putative phage head morphogenesis protein</fullName>
    </submittedName>
</protein>
<evidence type="ECO:0000259" key="2">
    <source>
        <dbReference type="Pfam" id="PF04233"/>
    </source>
</evidence>
<organism evidence="3 4">
    <name type="scientific">Varunaivibrio sulfuroxidans</name>
    <dbReference type="NCBI Taxonomy" id="1773489"/>
    <lineage>
        <taxon>Bacteria</taxon>
        <taxon>Pseudomonadati</taxon>
        <taxon>Pseudomonadota</taxon>
        <taxon>Alphaproteobacteria</taxon>
        <taxon>Rhodospirillales</taxon>
        <taxon>Magnetovibrionaceae</taxon>
        <taxon>Varunaivibrio</taxon>
    </lineage>
</organism>
<evidence type="ECO:0000256" key="1">
    <source>
        <dbReference type="SAM" id="MobiDB-lite"/>
    </source>
</evidence>
<proteinExistence type="predicted"/>
<feature type="region of interest" description="Disordered" evidence="1">
    <location>
        <begin position="195"/>
        <end position="223"/>
    </location>
</feature>
<dbReference type="Pfam" id="PF04233">
    <property type="entry name" value="Phage_Mu_F"/>
    <property type="match status" value="1"/>
</dbReference>
<accession>A0A4R3JAJ1</accession>
<evidence type="ECO:0000313" key="4">
    <source>
        <dbReference type="Proteomes" id="UP000295304"/>
    </source>
</evidence>
<dbReference type="RefSeq" id="WP_132939024.1">
    <property type="nucleotide sequence ID" value="NZ_CP119676.1"/>
</dbReference>
<dbReference type="AlphaFoldDB" id="A0A4R3JAJ1"/>
<reference evidence="3 4" key="1">
    <citation type="submission" date="2019-03" db="EMBL/GenBank/DDBJ databases">
        <title>Genomic Encyclopedia of Type Strains, Phase IV (KMG-IV): sequencing the most valuable type-strain genomes for metagenomic binning, comparative biology and taxonomic classification.</title>
        <authorList>
            <person name="Goeker M."/>
        </authorList>
    </citation>
    <scope>NUCLEOTIDE SEQUENCE [LARGE SCALE GENOMIC DNA]</scope>
    <source>
        <strain evidence="3 4">DSM 101688</strain>
    </source>
</reference>
<dbReference type="EMBL" id="SLZW01000005">
    <property type="protein sequence ID" value="TCS62577.1"/>
    <property type="molecule type" value="Genomic_DNA"/>
</dbReference>
<gene>
    <name evidence="3" type="ORF">EDD55_105123</name>
</gene>
<feature type="domain" description="Phage head morphogenesis" evidence="2">
    <location>
        <begin position="54"/>
        <end position="184"/>
    </location>
</feature>
<sequence>MAEIKFKDLPPKEAVAYFKRKGYAVGFAWQDVLKEEHAVAWTVAKVVRLDVLEDIRGAVDAAIAKGVTLNDFKKNIRPILQAKGWWGQKMMTDPKTGKVKMAQLGSDRRLKIIFDMNMRTAYAAGHWQRIERVKARRPYLRYVAVMDGRTRPRHKAWNGTVRPVDDPFWSTHYPPNGWRCRCTVQQLSERDLKRFGHRVSPPPKTQTRPWTNSRTGETSHVPVGIDPGFDYNVGKAAQRTPIDPAKYRMPAIGHESARLAVQQPDFENFLKGRTDGTFPVGYVDDTLANAIGATVRRVDLSRDTMLKQLDSHPELTVDEYRVLPNIMALGRVVQDGKRTLALHHQAGQLYYAAMKTTQTGKAMFLLSFRRANMDDVKRVTTRGEVIRDWPEDFKGK</sequence>
<feature type="compositionally biased region" description="Polar residues" evidence="1">
    <location>
        <begin position="205"/>
        <end position="218"/>
    </location>
</feature>
<comment type="caution">
    <text evidence="3">The sequence shown here is derived from an EMBL/GenBank/DDBJ whole genome shotgun (WGS) entry which is preliminary data.</text>
</comment>
<dbReference type="NCBIfam" id="TIGR01641">
    <property type="entry name" value="phageSPP1_gp7"/>
    <property type="match status" value="1"/>
</dbReference>